<evidence type="ECO:0000313" key="3">
    <source>
        <dbReference type="Proteomes" id="UP000184295"/>
    </source>
</evidence>
<comment type="similarity">
    <text evidence="1">Belongs to the TmoD/XamoD family.</text>
</comment>
<dbReference type="GO" id="GO:0004497">
    <property type="term" value="F:monooxygenase activity"/>
    <property type="evidence" value="ECO:0007669"/>
    <property type="project" value="InterPro"/>
</dbReference>
<dbReference type="Gene3D" id="3.90.56.10">
    <property type="entry name" value="Monooxygenase component MmoB/DmpM"/>
    <property type="match status" value="1"/>
</dbReference>
<evidence type="ECO:0000256" key="1">
    <source>
        <dbReference type="ARBA" id="ARBA00006313"/>
    </source>
</evidence>
<dbReference type="InterPro" id="IPR003454">
    <property type="entry name" value="MOase_MmoB_DmpM"/>
</dbReference>
<dbReference type="STRING" id="1121881.SAMN02745225_01179"/>
<dbReference type="RefSeq" id="WP_072789906.1">
    <property type="nucleotide sequence ID" value="NZ_FQUL01000013.1"/>
</dbReference>
<dbReference type="InterPro" id="IPR036889">
    <property type="entry name" value="mOase_MmoB_DmpM_sf"/>
</dbReference>
<dbReference type="AlphaFoldDB" id="A0A1M4V2Z7"/>
<keyword evidence="3" id="KW-1185">Reference proteome</keyword>
<dbReference type="Pfam" id="PF02406">
    <property type="entry name" value="MmoB_DmpM"/>
    <property type="match status" value="1"/>
</dbReference>
<dbReference type="OrthoDB" id="9805636at2"/>
<name>A0A1M4V2Z7_9ACTN</name>
<sequence>MVISISKLTGIDMAQSEESEAIVHAVSELNDDIQVRRMPGILRIESSTDIVIDASVVSRLLGREWHPDDMNLSIVSFFGEVKEWDDDEIIIGWSH</sequence>
<evidence type="ECO:0000313" key="2">
    <source>
        <dbReference type="EMBL" id="SHE63270.1"/>
    </source>
</evidence>
<dbReference type="EMBL" id="FQUL01000013">
    <property type="protein sequence ID" value="SHE63270.1"/>
    <property type="molecule type" value="Genomic_DNA"/>
</dbReference>
<dbReference type="Proteomes" id="UP000184295">
    <property type="component" value="Unassembled WGS sequence"/>
</dbReference>
<organism evidence="2 3">
    <name type="scientific">Ferrithrix thermotolerans DSM 19514</name>
    <dbReference type="NCBI Taxonomy" id="1121881"/>
    <lineage>
        <taxon>Bacteria</taxon>
        <taxon>Bacillati</taxon>
        <taxon>Actinomycetota</taxon>
        <taxon>Acidimicrobiia</taxon>
        <taxon>Acidimicrobiales</taxon>
        <taxon>Acidimicrobiaceae</taxon>
        <taxon>Ferrithrix</taxon>
    </lineage>
</organism>
<dbReference type="SUPFAM" id="SSF56029">
    <property type="entry name" value="Monooxygenase (hydroxylase) regulatory protein"/>
    <property type="match status" value="1"/>
</dbReference>
<reference evidence="3" key="1">
    <citation type="submission" date="2016-11" db="EMBL/GenBank/DDBJ databases">
        <authorList>
            <person name="Varghese N."/>
            <person name="Submissions S."/>
        </authorList>
    </citation>
    <scope>NUCLEOTIDE SEQUENCE [LARGE SCALE GENOMIC DNA]</scope>
    <source>
        <strain evidence="3">DSM 19514</strain>
    </source>
</reference>
<protein>
    <submittedName>
        <fullName evidence="2">Phenol hydroxylase P2 protein</fullName>
    </submittedName>
</protein>
<gene>
    <name evidence="2" type="ORF">SAMN02745225_01179</name>
</gene>
<proteinExistence type="inferred from homology"/>
<accession>A0A1M4V2Z7</accession>